<evidence type="ECO:0000313" key="2">
    <source>
        <dbReference type="Proteomes" id="UP000276133"/>
    </source>
</evidence>
<dbReference type="Proteomes" id="UP000276133">
    <property type="component" value="Unassembled WGS sequence"/>
</dbReference>
<dbReference type="AlphaFoldDB" id="A0A3M7Q367"/>
<reference evidence="1 2" key="1">
    <citation type="journal article" date="2018" name="Sci. Rep.">
        <title>Genomic signatures of local adaptation to the degree of environmental predictability in rotifers.</title>
        <authorList>
            <person name="Franch-Gras L."/>
            <person name="Hahn C."/>
            <person name="Garcia-Roger E.M."/>
            <person name="Carmona M.J."/>
            <person name="Serra M."/>
            <person name="Gomez A."/>
        </authorList>
    </citation>
    <scope>NUCLEOTIDE SEQUENCE [LARGE SCALE GENOMIC DNA]</scope>
    <source>
        <strain evidence="1">HYR1</strain>
    </source>
</reference>
<protein>
    <submittedName>
        <fullName evidence="1">Zinc transporter</fullName>
    </submittedName>
</protein>
<accession>A0A3M7Q367</accession>
<organism evidence="1 2">
    <name type="scientific">Brachionus plicatilis</name>
    <name type="common">Marine rotifer</name>
    <name type="synonym">Brachionus muelleri</name>
    <dbReference type="NCBI Taxonomy" id="10195"/>
    <lineage>
        <taxon>Eukaryota</taxon>
        <taxon>Metazoa</taxon>
        <taxon>Spiralia</taxon>
        <taxon>Gnathifera</taxon>
        <taxon>Rotifera</taxon>
        <taxon>Eurotatoria</taxon>
        <taxon>Monogononta</taxon>
        <taxon>Pseudotrocha</taxon>
        <taxon>Ploima</taxon>
        <taxon>Brachionidae</taxon>
        <taxon>Brachionus</taxon>
    </lineage>
</organism>
<sequence length="185" mass="19897">MRIQSKPELLFNNGLGEHTIFGGVGARLARHNQLGYLTARKPLTLGGQLLALLHKIKAVQLNLARTSARLQQILVKIAGQAKAHNLIQAIIDGIVKLLGLIARQNKHELVGLLAGPVQKGVEGGAQVLADLFVSSLSQERVCLVHKEEEAASAGGRPVEHLVYGRDALAAHWRHISARQNGVVHA</sequence>
<evidence type="ECO:0000313" key="1">
    <source>
        <dbReference type="EMBL" id="RNA05723.1"/>
    </source>
</evidence>
<dbReference type="EMBL" id="REGN01007624">
    <property type="protein sequence ID" value="RNA05723.1"/>
    <property type="molecule type" value="Genomic_DNA"/>
</dbReference>
<name>A0A3M7Q367_BRAPC</name>
<comment type="caution">
    <text evidence="1">The sequence shown here is derived from an EMBL/GenBank/DDBJ whole genome shotgun (WGS) entry which is preliminary data.</text>
</comment>
<gene>
    <name evidence="1" type="ORF">BpHYR1_019563</name>
</gene>
<proteinExistence type="predicted"/>
<keyword evidence="2" id="KW-1185">Reference proteome</keyword>